<keyword evidence="2" id="KW-1133">Transmembrane helix</keyword>
<comment type="caution">
    <text evidence="4">The sequence shown here is derived from an EMBL/GenBank/DDBJ whole genome shotgun (WGS) entry which is preliminary data.</text>
</comment>
<evidence type="ECO:0000256" key="1">
    <source>
        <dbReference type="SAM" id="MobiDB-lite"/>
    </source>
</evidence>
<feature type="compositionally biased region" description="Polar residues" evidence="1">
    <location>
        <begin position="90"/>
        <end position="105"/>
    </location>
</feature>
<evidence type="ECO:0000313" key="4">
    <source>
        <dbReference type="EMBL" id="KAK7084625.1"/>
    </source>
</evidence>
<name>A0AAN9AF40_HALRR</name>
<gene>
    <name evidence="4" type="ORF">SK128_023484</name>
</gene>
<organism evidence="4 5">
    <name type="scientific">Halocaridina rubra</name>
    <name type="common">Hawaiian red shrimp</name>
    <dbReference type="NCBI Taxonomy" id="373956"/>
    <lineage>
        <taxon>Eukaryota</taxon>
        <taxon>Metazoa</taxon>
        <taxon>Ecdysozoa</taxon>
        <taxon>Arthropoda</taxon>
        <taxon>Crustacea</taxon>
        <taxon>Multicrustacea</taxon>
        <taxon>Malacostraca</taxon>
        <taxon>Eumalacostraca</taxon>
        <taxon>Eucarida</taxon>
        <taxon>Decapoda</taxon>
        <taxon>Pleocyemata</taxon>
        <taxon>Caridea</taxon>
        <taxon>Atyoidea</taxon>
        <taxon>Atyidae</taxon>
        <taxon>Halocaridina</taxon>
    </lineage>
</organism>
<dbReference type="Proteomes" id="UP001381693">
    <property type="component" value="Unassembled WGS sequence"/>
</dbReference>
<feature type="compositionally biased region" description="Low complexity" evidence="1">
    <location>
        <begin position="248"/>
        <end position="272"/>
    </location>
</feature>
<keyword evidence="5" id="KW-1185">Reference proteome</keyword>
<keyword evidence="3" id="KW-0732">Signal</keyword>
<feature type="region of interest" description="Disordered" evidence="1">
    <location>
        <begin position="177"/>
        <end position="199"/>
    </location>
</feature>
<feature type="chain" id="PRO_5042922030" evidence="3">
    <location>
        <begin position="27"/>
        <end position="517"/>
    </location>
</feature>
<sequence length="517" mass="55741">MGVVLLSKVFVVVTLLRVIPLHHVQGNSFVDKWEKLSIYSSNSNITAQPIKANGKITTPEQLNATSEAKSATSTEITTPDAETMTPVEITTSPETMDPNIISTTRETLTPGPVTTKTTETTDITDKVSSTTIEKTSTTETTITITAHISTTSGIATTTSEASRTTETVTFTTTEAISTTPKTTSISPGDTTTTPETTNTASETTITITPIVDTTTTEPKISSTTEETITTRNSATSTTNTETSEESTTDSSSPLYSSTFASTSVPVKPTTTPGQLTKDEILEGIKEELQNITLSLEKLEDIVTSVPTIIETVSTDISSEGHSTDVPVTEEGKGLKSLPVFSSEEEICTPMSADNDTDLCVRTIAVLNQIEEFSESFTENDIVEQDLLDIQLYSQELFDIVCEMDGDVSFVQNQINPEAFIGRLHDVDKAVERAIVKVDDMLRPPKKNNLKVILLGTIGGIVGVALLTGAAFMIHKKRKNSKKRDSFRGDTNEGYIDDATRKAGDSQGQPAIELRTEL</sequence>
<evidence type="ECO:0000313" key="5">
    <source>
        <dbReference type="Proteomes" id="UP001381693"/>
    </source>
</evidence>
<evidence type="ECO:0000256" key="3">
    <source>
        <dbReference type="SAM" id="SignalP"/>
    </source>
</evidence>
<reference evidence="4 5" key="1">
    <citation type="submission" date="2023-11" db="EMBL/GenBank/DDBJ databases">
        <title>Halocaridina rubra genome assembly.</title>
        <authorList>
            <person name="Smith C."/>
        </authorList>
    </citation>
    <scope>NUCLEOTIDE SEQUENCE [LARGE SCALE GENOMIC DNA]</scope>
    <source>
        <strain evidence="4">EP-1</strain>
        <tissue evidence="4">Whole</tissue>
    </source>
</reference>
<feature type="compositionally biased region" description="Low complexity" evidence="1">
    <location>
        <begin position="215"/>
        <end position="241"/>
    </location>
</feature>
<feature type="transmembrane region" description="Helical" evidence="2">
    <location>
        <begin position="451"/>
        <end position="473"/>
    </location>
</feature>
<keyword evidence="2" id="KW-0472">Membrane</keyword>
<proteinExistence type="predicted"/>
<evidence type="ECO:0000256" key="2">
    <source>
        <dbReference type="SAM" id="Phobius"/>
    </source>
</evidence>
<keyword evidence="2" id="KW-0812">Transmembrane</keyword>
<protein>
    <submittedName>
        <fullName evidence="4">Uncharacterized protein</fullName>
    </submittedName>
</protein>
<feature type="region of interest" description="Disordered" evidence="1">
    <location>
        <begin position="481"/>
        <end position="517"/>
    </location>
</feature>
<feature type="region of interest" description="Disordered" evidence="1">
    <location>
        <begin position="215"/>
        <end position="274"/>
    </location>
</feature>
<accession>A0AAN9AF40</accession>
<dbReference type="AlphaFoldDB" id="A0AAN9AF40"/>
<feature type="signal peptide" evidence="3">
    <location>
        <begin position="1"/>
        <end position="26"/>
    </location>
</feature>
<feature type="region of interest" description="Disordered" evidence="1">
    <location>
        <begin position="90"/>
        <end position="121"/>
    </location>
</feature>
<feature type="compositionally biased region" description="Low complexity" evidence="1">
    <location>
        <begin position="106"/>
        <end position="121"/>
    </location>
</feature>
<dbReference type="EMBL" id="JAXCGZ010002026">
    <property type="protein sequence ID" value="KAK7084625.1"/>
    <property type="molecule type" value="Genomic_DNA"/>
</dbReference>